<comment type="caution">
    <text evidence="2">The sequence shown here is derived from an EMBL/GenBank/DDBJ whole genome shotgun (WGS) entry which is preliminary data.</text>
</comment>
<name>A0A1J8QFU0_9AGAM</name>
<proteinExistence type="predicted"/>
<protein>
    <recommendedName>
        <fullName evidence="4">Reverse transcriptase zinc-binding domain-containing protein</fullName>
    </recommendedName>
</protein>
<evidence type="ECO:0000313" key="3">
    <source>
        <dbReference type="Proteomes" id="UP000183567"/>
    </source>
</evidence>
<accession>A0A1J8QFU0</accession>
<dbReference type="STRING" id="180088.A0A1J8QFU0"/>
<gene>
    <name evidence="2" type="ORF">AZE42_10790</name>
</gene>
<organism evidence="2 3">
    <name type="scientific">Rhizopogon vesiculosus</name>
    <dbReference type="NCBI Taxonomy" id="180088"/>
    <lineage>
        <taxon>Eukaryota</taxon>
        <taxon>Fungi</taxon>
        <taxon>Dikarya</taxon>
        <taxon>Basidiomycota</taxon>
        <taxon>Agaricomycotina</taxon>
        <taxon>Agaricomycetes</taxon>
        <taxon>Agaricomycetidae</taxon>
        <taxon>Boletales</taxon>
        <taxon>Suillineae</taxon>
        <taxon>Rhizopogonaceae</taxon>
        <taxon>Rhizopogon</taxon>
    </lineage>
</organism>
<dbReference type="Proteomes" id="UP000183567">
    <property type="component" value="Unassembled WGS sequence"/>
</dbReference>
<feature type="region of interest" description="Disordered" evidence="1">
    <location>
        <begin position="1"/>
        <end position="22"/>
    </location>
</feature>
<sequence length="199" mass="22552">MVPGNKTADEQAKLAAGGDNSEARVLPRPLEKRIGTITLPTSKSALKQQFHHKIKKETVALMTHSPRYPPPSKSRLVRTIKDFSLLVAGLQRRYSSLLFQLRTGHAPLNKYLHRITKFPNPTCQHCHLREETVHHFLIVCPSYARQCHKLQEELGPRSSQLKNLLNEQKCISPLFRFIASTCRLEQVFGDVIPPSDDDG</sequence>
<dbReference type="OrthoDB" id="3044497at2759"/>
<reference evidence="2 3" key="1">
    <citation type="submission" date="2016-03" db="EMBL/GenBank/DDBJ databases">
        <title>Comparative genomics of the ectomycorrhizal sister species Rhizopogon vinicolor and Rhizopogon vesiculosus (Basidiomycota: Boletales) reveals a divergence of the mating type B locus.</title>
        <authorList>
            <person name="Mujic A.B."/>
            <person name="Kuo A."/>
            <person name="Tritt A."/>
            <person name="Lipzen A."/>
            <person name="Chen C."/>
            <person name="Johnson J."/>
            <person name="Sharma A."/>
            <person name="Barry K."/>
            <person name="Grigoriev I.V."/>
            <person name="Spatafora J.W."/>
        </authorList>
    </citation>
    <scope>NUCLEOTIDE SEQUENCE [LARGE SCALE GENOMIC DNA]</scope>
    <source>
        <strain evidence="2 3">AM-OR11-056</strain>
    </source>
</reference>
<evidence type="ECO:0008006" key="4">
    <source>
        <dbReference type="Google" id="ProtNLM"/>
    </source>
</evidence>
<dbReference type="AlphaFoldDB" id="A0A1J8QFU0"/>
<keyword evidence="3" id="KW-1185">Reference proteome</keyword>
<evidence type="ECO:0000256" key="1">
    <source>
        <dbReference type="SAM" id="MobiDB-lite"/>
    </source>
</evidence>
<dbReference type="EMBL" id="LVVM01000517">
    <property type="protein sequence ID" value="OJA20566.1"/>
    <property type="molecule type" value="Genomic_DNA"/>
</dbReference>
<evidence type="ECO:0000313" key="2">
    <source>
        <dbReference type="EMBL" id="OJA20566.1"/>
    </source>
</evidence>